<dbReference type="Proteomes" id="UP000265520">
    <property type="component" value="Unassembled WGS sequence"/>
</dbReference>
<name>A0A392SP78_9FABA</name>
<accession>A0A392SP78</accession>
<sequence length="64" mass="6400">SGSCAARSLCCAARSDGVVLLVFVLLAAPRAGVTCAARSIVAVVPVFLLSAAWRAGVPCAARRA</sequence>
<dbReference type="EMBL" id="LXQA010420039">
    <property type="protein sequence ID" value="MCI50673.1"/>
    <property type="molecule type" value="Genomic_DNA"/>
</dbReference>
<evidence type="ECO:0000313" key="2">
    <source>
        <dbReference type="Proteomes" id="UP000265520"/>
    </source>
</evidence>
<proteinExistence type="predicted"/>
<feature type="non-terminal residue" evidence="1">
    <location>
        <position position="1"/>
    </location>
</feature>
<organism evidence="1 2">
    <name type="scientific">Trifolium medium</name>
    <dbReference type="NCBI Taxonomy" id="97028"/>
    <lineage>
        <taxon>Eukaryota</taxon>
        <taxon>Viridiplantae</taxon>
        <taxon>Streptophyta</taxon>
        <taxon>Embryophyta</taxon>
        <taxon>Tracheophyta</taxon>
        <taxon>Spermatophyta</taxon>
        <taxon>Magnoliopsida</taxon>
        <taxon>eudicotyledons</taxon>
        <taxon>Gunneridae</taxon>
        <taxon>Pentapetalae</taxon>
        <taxon>rosids</taxon>
        <taxon>fabids</taxon>
        <taxon>Fabales</taxon>
        <taxon>Fabaceae</taxon>
        <taxon>Papilionoideae</taxon>
        <taxon>50 kb inversion clade</taxon>
        <taxon>NPAAA clade</taxon>
        <taxon>Hologalegina</taxon>
        <taxon>IRL clade</taxon>
        <taxon>Trifolieae</taxon>
        <taxon>Trifolium</taxon>
    </lineage>
</organism>
<protein>
    <submittedName>
        <fullName evidence="1">Uncharacterized protein</fullName>
    </submittedName>
</protein>
<dbReference type="AlphaFoldDB" id="A0A392SP78"/>
<reference evidence="1 2" key="1">
    <citation type="journal article" date="2018" name="Front. Plant Sci.">
        <title>Red Clover (Trifolium pratense) and Zigzag Clover (T. medium) - A Picture of Genomic Similarities and Differences.</title>
        <authorList>
            <person name="Dluhosova J."/>
            <person name="Istvanek J."/>
            <person name="Nedelnik J."/>
            <person name="Repkova J."/>
        </authorList>
    </citation>
    <scope>NUCLEOTIDE SEQUENCE [LARGE SCALE GENOMIC DNA]</scope>
    <source>
        <strain evidence="2">cv. 10/8</strain>
        <tissue evidence="1">Leaf</tissue>
    </source>
</reference>
<keyword evidence="2" id="KW-1185">Reference proteome</keyword>
<evidence type="ECO:0000313" key="1">
    <source>
        <dbReference type="EMBL" id="MCI50673.1"/>
    </source>
</evidence>
<comment type="caution">
    <text evidence="1">The sequence shown here is derived from an EMBL/GenBank/DDBJ whole genome shotgun (WGS) entry which is preliminary data.</text>
</comment>